<evidence type="ECO:0000313" key="2">
    <source>
        <dbReference type="EMBL" id="OGC14123.1"/>
    </source>
</evidence>
<keyword evidence="1" id="KW-0732">Signal</keyword>
<dbReference type="AlphaFoldDB" id="A0A1F4S312"/>
<feature type="chain" id="PRO_5009514357" description="Outer membrane protein beta-barrel domain-containing protein" evidence="1">
    <location>
        <begin position="27"/>
        <end position="195"/>
    </location>
</feature>
<proteinExistence type="predicted"/>
<reference evidence="2 3" key="1">
    <citation type="journal article" date="2016" name="Nat. Commun.">
        <title>Thousands of microbial genomes shed light on interconnected biogeochemical processes in an aquifer system.</title>
        <authorList>
            <person name="Anantharaman K."/>
            <person name="Brown C.T."/>
            <person name="Hug L.A."/>
            <person name="Sharon I."/>
            <person name="Castelle C.J."/>
            <person name="Probst A.J."/>
            <person name="Thomas B.C."/>
            <person name="Singh A."/>
            <person name="Wilkins M.J."/>
            <person name="Karaoz U."/>
            <person name="Brodie E.L."/>
            <person name="Williams K.H."/>
            <person name="Hubbard S.S."/>
            <person name="Banfield J.F."/>
        </authorList>
    </citation>
    <scope>NUCLEOTIDE SEQUENCE [LARGE SCALE GENOMIC DNA]</scope>
</reference>
<accession>A0A1F4S312</accession>
<feature type="signal peptide" evidence="1">
    <location>
        <begin position="1"/>
        <end position="26"/>
    </location>
</feature>
<gene>
    <name evidence="2" type="ORF">A2290_06440</name>
</gene>
<organism evidence="2 3">
    <name type="scientific">candidate division WOR-1 bacterium RIFOXYB2_FULL_36_35</name>
    <dbReference type="NCBI Taxonomy" id="1802578"/>
    <lineage>
        <taxon>Bacteria</taxon>
        <taxon>Bacillati</taxon>
        <taxon>Saganbacteria</taxon>
    </lineage>
</organism>
<evidence type="ECO:0000256" key="1">
    <source>
        <dbReference type="SAM" id="SignalP"/>
    </source>
</evidence>
<dbReference type="EMBL" id="MEUA01000041">
    <property type="protein sequence ID" value="OGC14123.1"/>
    <property type="molecule type" value="Genomic_DNA"/>
</dbReference>
<protein>
    <recommendedName>
        <fullName evidence="4">Outer membrane protein beta-barrel domain-containing protein</fullName>
    </recommendedName>
</protein>
<evidence type="ECO:0000313" key="3">
    <source>
        <dbReference type="Proteomes" id="UP000177905"/>
    </source>
</evidence>
<comment type="caution">
    <text evidence="2">The sequence shown here is derived from an EMBL/GenBank/DDBJ whole genome shotgun (WGS) entry which is preliminary data.</text>
</comment>
<dbReference type="Proteomes" id="UP000177905">
    <property type="component" value="Unassembled WGS sequence"/>
</dbReference>
<name>A0A1F4S312_UNCSA</name>
<sequence>MTTKTQVWTGFLAIFIVMTLSIAAKAAPKHGVGLNYGVTNNCKMWAGSAANTGNALQVSYGYKFNDFYSAALEIGFMVDRNVFASTTNVYVETASYLNIKNFFYFHILGFIHPYLSIGTGLNGSNSWLKSGNKFYISGNNFFADILLGGGLDFGNENHILNFDFSFPAIFNTFYTNAQFPSQFPLISSFGYKYCF</sequence>
<evidence type="ECO:0008006" key="4">
    <source>
        <dbReference type="Google" id="ProtNLM"/>
    </source>
</evidence>